<protein>
    <submittedName>
        <fullName evidence="2">Uncharacterized protein</fullName>
    </submittedName>
</protein>
<sequence>MAPATSWAALLRPSTSSPWSKSQLPTSSVVGFSIPDAPSFSSSSAPSIWNTNTPGKPDVLALCTADALARAGQLGNTRFADSVLQILIYCTPFHACAAHIIFFLAIRYSNIEANKPGIPGEGGLPGQLACRVVMMRCASSPFNASASAPISSPFAPKPISAAPSKRDPADFVTERRGVYKPGSGRYDALLPGNYAALLPSAARAAFEGEKFT</sequence>
<keyword evidence="1" id="KW-0812">Transmembrane</keyword>
<name>A0A166G204_9AGAM</name>
<accession>A0A166G204</accession>
<dbReference type="AlphaFoldDB" id="A0A166G204"/>
<evidence type="ECO:0000256" key="1">
    <source>
        <dbReference type="SAM" id="Phobius"/>
    </source>
</evidence>
<keyword evidence="1" id="KW-1133">Transmembrane helix</keyword>
<evidence type="ECO:0000313" key="2">
    <source>
        <dbReference type="EMBL" id="KZP17389.1"/>
    </source>
</evidence>
<gene>
    <name evidence="2" type="ORF">FIBSPDRAFT_1046906</name>
</gene>
<dbReference type="EMBL" id="KV417583">
    <property type="protein sequence ID" value="KZP17389.1"/>
    <property type="molecule type" value="Genomic_DNA"/>
</dbReference>
<keyword evidence="1" id="KW-0472">Membrane</keyword>
<dbReference type="Proteomes" id="UP000076532">
    <property type="component" value="Unassembled WGS sequence"/>
</dbReference>
<keyword evidence="3" id="KW-1185">Reference proteome</keyword>
<dbReference type="STRING" id="436010.A0A166G204"/>
<reference evidence="2 3" key="1">
    <citation type="journal article" date="2016" name="Mol. Biol. Evol.">
        <title>Comparative Genomics of Early-Diverging Mushroom-Forming Fungi Provides Insights into the Origins of Lignocellulose Decay Capabilities.</title>
        <authorList>
            <person name="Nagy L.G."/>
            <person name="Riley R."/>
            <person name="Tritt A."/>
            <person name="Adam C."/>
            <person name="Daum C."/>
            <person name="Floudas D."/>
            <person name="Sun H."/>
            <person name="Yadav J.S."/>
            <person name="Pangilinan J."/>
            <person name="Larsson K.H."/>
            <person name="Matsuura K."/>
            <person name="Barry K."/>
            <person name="Labutti K."/>
            <person name="Kuo R."/>
            <person name="Ohm R.A."/>
            <person name="Bhattacharya S.S."/>
            <person name="Shirouzu T."/>
            <person name="Yoshinaga Y."/>
            <person name="Martin F.M."/>
            <person name="Grigoriev I.V."/>
            <person name="Hibbett D.S."/>
        </authorList>
    </citation>
    <scope>NUCLEOTIDE SEQUENCE [LARGE SCALE GENOMIC DNA]</scope>
    <source>
        <strain evidence="2 3">CBS 109695</strain>
    </source>
</reference>
<proteinExistence type="predicted"/>
<feature type="transmembrane region" description="Helical" evidence="1">
    <location>
        <begin position="86"/>
        <end position="106"/>
    </location>
</feature>
<organism evidence="2 3">
    <name type="scientific">Athelia psychrophila</name>
    <dbReference type="NCBI Taxonomy" id="1759441"/>
    <lineage>
        <taxon>Eukaryota</taxon>
        <taxon>Fungi</taxon>
        <taxon>Dikarya</taxon>
        <taxon>Basidiomycota</taxon>
        <taxon>Agaricomycotina</taxon>
        <taxon>Agaricomycetes</taxon>
        <taxon>Agaricomycetidae</taxon>
        <taxon>Atheliales</taxon>
        <taxon>Atheliaceae</taxon>
        <taxon>Athelia</taxon>
    </lineage>
</organism>
<evidence type="ECO:0000313" key="3">
    <source>
        <dbReference type="Proteomes" id="UP000076532"/>
    </source>
</evidence>